<dbReference type="PhylomeDB" id="B8M2M3"/>
<dbReference type="Pfam" id="PF00857">
    <property type="entry name" value="Isochorismatase"/>
    <property type="match status" value="1"/>
</dbReference>
<dbReference type="GO" id="GO:0016787">
    <property type="term" value="F:hydrolase activity"/>
    <property type="evidence" value="ECO:0007669"/>
    <property type="project" value="UniProtKB-KW"/>
</dbReference>
<dbReference type="Gene3D" id="3.40.50.850">
    <property type="entry name" value="Isochorismatase-like"/>
    <property type="match status" value="1"/>
</dbReference>
<dbReference type="OrthoDB" id="269496at2759"/>
<evidence type="ECO:0000259" key="2">
    <source>
        <dbReference type="Pfam" id="PF00857"/>
    </source>
</evidence>
<keyword evidence="3" id="KW-0378">Hydrolase</keyword>
<dbReference type="OMA" id="HVCVFQT"/>
<dbReference type="InterPro" id="IPR036380">
    <property type="entry name" value="Isochorismatase-like_sf"/>
</dbReference>
<dbReference type="eggNOG" id="KOG4044">
    <property type="taxonomic scope" value="Eukaryota"/>
</dbReference>
<comment type="similarity">
    <text evidence="1">Belongs to the isochorismatase family.</text>
</comment>
<feature type="domain" description="Isochorismatase-like" evidence="2">
    <location>
        <begin position="41"/>
        <end position="196"/>
    </location>
</feature>
<protein>
    <submittedName>
        <fullName evidence="3">Isochorismatase family hydrolase, putative</fullName>
    </submittedName>
</protein>
<dbReference type="EMBL" id="EQ962653">
    <property type="protein sequence ID" value="EED21934.1"/>
    <property type="molecule type" value="Genomic_DNA"/>
</dbReference>
<dbReference type="VEuPathDB" id="FungiDB:TSTA_091750"/>
<dbReference type="STRING" id="441959.B8M2M3"/>
<keyword evidence="4" id="KW-1185">Reference proteome</keyword>
<evidence type="ECO:0000313" key="3">
    <source>
        <dbReference type="EMBL" id="EED21934.1"/>
    </source>
</evidence>
<dbReference type="InterPro" id="IPR050993">
    <property type="entry name" value="Isochorismatase_domain"/>
</dbReference>
<name>B8M2M3_TALSN</name>
<dbReference type="PANTHER" id="PTHR14119">
    <property type="entry name" value="HYDROLASE"/>
    <property type="match status" value="1"/>
</dbReference>
<accession>B8M2M3</accession>
<dbReference type="RefSeq" id="XP_002478897.1">
    <property type="nucleotide sequence ID" value="XM_002478852.1"/>
</dbReference>
<dbReference type="InterPro" id="IPR000868">
    <property type="entry name" value="Isochorismatase-like_dom"/>
</dbReference>
<dbReference type="AlphaFoldDB" id="B8M2M3"/>
<dbReference type="PANTHER" id="PTHR14119:SF3">
    <property type="entry name" value="ISOCHORISMATASE DOMAIN-CONTAINING PROTEIN 2"/>
    <property type="match status" value="1"/>
</dbReference>
<organism evidence="3 4">
    <name type="scientific">Talaromyces stipitatus (strain ATCC 10500 / CBS 375.48 / QM 6759 / NRRL 1006)</name>
    <name type="common">Penicillium stipitatum</name>
    <dbReference type="NCBI Taxonomy" id="441959"/>
    <lineage>
        <taxon>Eukaryota</taxon>
        <taxon>Fungi</taxon>
        <taxon>Dikarya</taxon>
        <taxon>Ascomycota</taxon>
        <taxon>Pezizomycotina</taxon>
        <taxon>Eurotiomycetes</taxon>
        <taxon>Eurotiomycetidae</taxon>
        <taxon>Eurotiales</taxon>
        <taxon>Trichocomaceae</taxon>
        <taxon>Talaromyces</taxon>
        <taxon>Talaromyces sect. Talaromyces</taxon>
    </lineage>
</organism>
<dbReference type="SUPFAM" id="SSF52499">
    <property type="entry name" value="Isochorismatase-like hydrolases"/>
    <property type="match status" value="1"/>
</dbReference>
<reference evidence="4" key="1">
    <citation type="journal article" date="2015" name="Genome Announc.">
        <title>Genome sequence of the AIDS-associated pathogen Penicillium marneffei (ATCC18224) and its near taxonomic relative Talaromyces stipitatus (ATCC10500).</title>
        <authorList>
            <person name="Nierman W.C."/>
            <person name="Fedorova-Abrams N.D."/>
            <person name="Andrianopoulos A."/>
        </authorList>
    </citation>
    <scope>NUCLEOTIDE SEQUENCE [LARGE SCALE GENOMIC DNA]</scope>
    <source>
        <strain evidence="4">ATCC 10500 / CBS 375.48 / QM 6759 / NRRL 1006</strain>
    </source>
</reference>
<sequence>MANLSARASRISGFLSKFEFAEENDRRLTILSSRKSGAIFREHIYEFPKVVSTTQKLLKASATLEVPVYITTQNKARLGDTVSELLSQITPDNGQPGNTVIANIDKTAFSMYTPDIVSQYHSATKNKSDKDPEQKLDAIIVGIETHICVTQTTLDLLEAGHRVYIVADAVSSVNSEERGIALNRLRDAGAIVTTSESLIFEMLRDAKSPGFKSINGLIKEYKEDTKNAVKILCKY</sequence>
<proteinExistence type="inferred from homology"/>
<dbReference type="InParanoid" id="B8M2M3"/>
<gene>
    <name evidence="3" type="ORF">TSTA_091750</name>
</gene>
<evidence type="ECO:0000256" key="1">
    <source>
        <dbReference type="ARBA" id="ARBA00006336"/>
    </source>
</evidence>
<dbReference type="Proteomes" id="UP000001745">
    <property type="component" value="Unassembled WGS sequence"/>
</dbReference>
<dbReference type="GeneID" id="8098561"/>
<dbReference type="HOGENOM" id="CLU_066901_0_0_1"/>
<evidence type="ECO:0000313" key="4">
    <source>
        <dbReference type="Proteomes" id="UP000001745"/>
    </source>
</evidence>